<dbReference type="InterPro" id="IPR024893">
    <property type="entry name" value="ATP_PRibTrfase_HisG_short"/>
</dbReference>
<dbReference type="EC" id="2.4.2.17" evidence="5 15"/>
<evidence type="ECO:0000256" key="9">
    <source>
        <dbReference type="ARBA" id="ARBA00022676"/>
    </source>
</evidence>
<keyword evidence="19" id="KW-1185">Reference proteome</keyword>
<evidence type="ECO:0000256" key="1">
    <source>
        <dbReference type="ARBA" id="ARBA00000915"/>
    </source>
</evidence>
<evidence type="ECO:0000256" key="2">
    <source>
        <dbReference type="ARBA" id="ARBA00004496"/>
    </source>
</evidence>
<evidence type="ECO:0000256" key="8">
    <source>
        <dbReference type="ARBA" id="ARBA00022605"/>
    </source>
</evidence>
<keyword evidence="8 15" id="KW-0028">Amino-acid biosynthesis</keyword>
<dbReference type="RefSeq" id="WP_081142917.1">
    <property type="nucleotide sequence ID" value="NZ_CP015363.1"/>
</dbReference>
<dbReference type="CDD" id="cd13595">
    <property type="entry name" value="PBP2_HisGs"/>
    <property type="match status" value="1"/>
</dbReference>
<keyword evidence="11 15" id="KW-0547">Nucleotide-binding</keyword>
<evidence type="ECO:0000256" key="14">
    <source>
        <dbReference type="ARBA" id="ARBA00024861"/>
    </source>
</evidence>
<evidence type="ECO:0000256" key="7">
    <source>
        <dbReference type="ARBA" id="ARBA00022490"/>
    </source>
</evidence>
<dbReference type="Proteomes" id="UP000192050">
    <property type="component" value="Chromosome"/>
</dbReference>
<dbReference type="PANTHER" id="PTHR21403">
    <property type="entry name" value="ATP PHOSPHORIBOSYLTRANSFERASE ATP-PRTASE"/>
    <property type="match status" value="1"/>
</dbReference>
<dbReference type="STRING" id="74969.FAD_1454"/>
<dbReference type="GO" id="GO:0003879">
    <property type="term" value="F:ATP phosphoribosyltransferase activity"/>
    <property type="evidence" value="ECO:0007669"/>
    <property type="project" value="UniProtKB-UniRule"/>
</dbReference>
<dbReference type="GO" id="GO:0005524">
    <property type="term" value="F:ATP binding"/>
    <property type="evidence" value="ECO:0007669"/>
    <property type="project" value="UniProtKB-KW"/>
</dbReference>
<evidence type="ECO:0000313" key="17">
    <source>
        <dbReference type="EMBL" id="ARD85312.1"/>
    </source>
</evidence>
<dbReference type="HAMAP" id="MF_01018">
    <property type="entry name" value="HisG_Short"/>
    <property type="match status" value="1"/>
</dbReference>
<dbReference type="FunFam" id="3.40.190.10:FF:000008">
    <property type="entry name" value="ATP phosphoribosyltransferase"/>
    <property type="match status" value="1"/>
</dbReference>
<gene>
    <name evidence="15" type="primary">hisG</name>
    <name evidence="17" type="ORF">FAD_1454</name>
    <name evidence="18" type="ORF">HLB00_01385</name>
</gene>
<reference evidence="17 19" key="1">
    <citation type="submission" date="2011-10" db="EMBL/GenBank/DDBJ databases">
        <title>Metabolic and evolutionary patterns in the extreme acidophile Ferroplasma acidiphilum.</title>
        <authorList>
            <person name="Golyshina O.V."/>
            <person name="Kozyavkin S.A."/>
            <person name="Tatusov R.L."/>
            <person name="Slesarev A.I."/>
            <person name="Golyshin P.N."/>
        </authorList>
    </citation>
    <scope>NUCLEOTIDE SEQUENCE [LARGE SCALE GENOMIC DNA]</scope>
    <source>
        <strain evidence="17">Berkeley</strain>
        <strain evidence="19">Y</strain>
    </source>
</reference>
<keyword evidence="7 15" id="KW-0963">Cytoplasm</keyword>
<evidence type="ECO:0000256" key="6">
    <source>
        <dbReference type="ARBA" id="ARBA00020998"/>
    </source>
</evidence>
<dbReference type="InterPro" id="IPR001348">
    <property type="entry name" value="ATP_PRibTrfase_HisG"/>
</dbReference>
<dbReference type="OrthoDB" id="33116at2157"/>
<comment type="pathway">
    <text evidence="3 15">Amino-acid biosynthesis; L-histidine biosynthesis; L-histidine from 5-phospho-alpha-D-ribose 1-diphosphate: step 1/9.</text>
</comment>
<dbReference type="GO" id="GO:0000105">
    <property type="term" value="P:L-histidine biosynthetic process"/>
    <property type="evidence" value="ECO:0007669"/>
    <property type="project" value="UniProtKB-UniRule"/>
</dbReference>
<comment type="catalytic activity">
    <reaction evidence="1 15">
        <text>1-(5-phospho-beta-D-ribosyl)-ATP + diphosphate = 5-phospho-alpha-D-ribose 1-diphosphate + ATP</text>
        <dbReference type="Rhea" id="RHEA:18473"/>
        <dbReference type="ChEBI" id="CHEBI:30616"/>
        <dbReference type="ChEBI" id="CHEBI:33019"/>
        <dbReference type="ChEBI" id="CHEBI:58017"/>
        <dbReference type="ChEBI" id="CHEBI:73183"/>
        <dbReference type="EC" id="2.4.2.17"/>
    </reaction>
</comment>
<evidence type="ECO:0000256" key="5">
    <source>
        <dbReference type="ARBA" id="ARBA00011946"/>
    </source>
</evidence>
<comment type="similarity">
    <text evidence="4 15">Belongs to the ATP phosphoribosyltransferase family. Short subfamily.</text>
</comment>
<evidence type="ECO:0000256" key="3">
    <source>
        <dbReference type="ARBA" id="ARBA00004667"/>
    </source>
</evidence>
<evidence type="ECO:0000256" key="11">
    <source>
        <dbReference type="ARBA" id="ARBA00022741"/>
    </source>
</evidence>
<comment type="subcellular location">
    <subcellularLocation>
        <location evidence="2 15">Cytoplasm</location>
    </subcellularLocation>
</comment>
<evidence type="ECO:0000313" key="20">
    <source>
        <dbReference type="Proteomes" id="UP000546917"/>
    </source>
</evidence>
<dbReference type="AlphaFoldDB" id="A0A1V0N598"/>
<keyword evidence="10 15" id="KW-0808">Transferase</keyword>
<reference evidence="18 20" key="2">
    <citation type="submission" date="2020-05" db="EMBL/GenBank/DDBJ databases">
        <authorList>
            <person name="Zhang R."/>
        </authorList>
    </citation>
    <scope>NUCLEOTIDE SEQUENCE [LARGE SCALE GENOMIC DNA]</scope>
    <source>
        <strain evidence="18 20">DSM 28986</strain>
    </source>
</reference>
<dbReference type="SUPFAM" id="SSF53850">
    <property type="entry name" value="Periplasmic binding protein-like II"/>
    <property type="match status" value="1"/>
</dbReference>
<evidence type="ECO:0000256" key="10">
    <source>
        <dbReference type="ARBA" id="ARBA00022679"/>
    </source>
</evidence>
<protein>
    <recommendedName>
        <fullName evidence="6 15">ATP phosphoribosyltransferase</fullName>
        <shortName evidence="15">ATP-PRT</shortName>
        <shortName evidence="15">ATP-PRTase</shortName>
        <ecNumber evidence="5 15">2.4.2.17</ecNumber>
    </recommendedName>
</protein>
<dbReference type="InterPro" id="IPR018198">
    <property type="entry name" value="ATP_PRibTrfase_CS"/>
</dbReference>
<dbReference type="NCBIfam" id="TIGR00070">
    <property type="entry name" value="hisG"/>
    <property type="match status" value="1"/>
</dbReference>
<dbReference type="EMBL" id="CP015363">
    <property type="protein sequence ID" value="ARD85312.1"/>
    <property type="molecule type" value="Genomic_DNA"/>
</dbReference>
<evidence type="ECO:0000259" key="16">
    <source>
        <dbReference type="Pfam" id="PF01634"/>
    </source>
</evidence>
<dbReference type="Gene3D" id="3.40.190.10">
    <property type="entry name" value="Periplasmic binding protein-like II"/>
    <property type="match status" value="2"/>
</dbReference>
<dbReference type="UniPathway" id="UPA00031">
    <property type="reaction ID" value="UER00006"/>
</dbReference>
<dbReference type="Pfam" id="PF01634">
    <property type="entry name" value="HisG"/>
    <property type="match status" value="1"/>
</dbReference>
<dbReference type="PROSITE" id="PS01316">
    <property type="entry name" value="ATP_P_PHORIBOSYLTR"/>
    <property type="match status" value="1"/>
</dbReference>
<evidence type="ECO:0000256" key="15">
    <source>
        <dbReference type="HAMAP-Rule" id="MF_01018"/>
    </source>
</evidence>
<evidence type="ECO:0000313" key="18">
    <source>
        <dbReference type="EMBL" id="NOL59490.1"/>
    </source>
</evidence>
<dbReference type="GeneID" id="84218046"/>
<dbReference type="InterPro" id="IPR013820">
    <property type="entry name" value="ATP_PRibTrfase_cat"/>
</dbReference>
<proteinExistence type="inferred from homology"/>
<keyword evidence="9 15" id="KW-0328">Glycosyltransferase</keyword>
<dbReference type="EMBL" id="JABGBP010000038">
    <property type="protein sequence ID" value="NOL59490.1"/>
    <property type="molecule type" value="Genomic_DNA"/>
</dbReference>
<organism evidence="17 19">
    <name type="scientific">Ferroplasma acidiphilum</name>
    <dbReference type="NCBI Taxonomy" id="74969"/>
    <lineage>
        <taxon>Archaea</taxon>
        <taxon>Methanobacteriati</taxon>
        <taxon>Thermoplasmatota</taxon>
        <taxon>Thermoplasmata</taxon>
        <taxon>Thermoplasmatales</taxon>
        <taxon>Ferroplasmaceae</taxon>
        <taxon>Ferroplasma</taxon>
    </lineage>
</organism>
<evidence type="ECO:0000256" key="13">
    <source>
        <dbReference type="ARBA" id="ARBA00023102"/>
    </source>
</evidence>
<dbReference type="KEGG" id="fai:FAD_1454"/>
<name>A0A1V0N598_9ARCH</name>
<dbReference type="GO" id="GO:0005737">
    <property type="term" value="C:cytoplasm"/>
    <property type="evidence" value="ECO:0007669"/>
    <property type="project" value="UniProtKB-SubCell"/>
</dbReference>
<dbReference type="Proteomes" id="UP000546917">
    <property type="component" value="Unassembled WGS sequence"/>
</dbReference>
<evidence type="ECO:0000256" key="12">
    <source>
        <dbReference type="ARBA" id="ARBA00022840"/>
    </source>
</evidence>
<feature type="domain" description="ATP phosphoribosyltransferase catalytic" evidence="16">
    <location>
        <begin position="46"/>
        <end position="194"/>
    </location>
</feature>
<evidence type="ECO:0000313" key="19">
    <source>
        <dbReference type="Proteomes" id="UP000192050"/>
    </source>
</evidence>
<accession>A0A1V0N598</accession>
<keyword evidence="13 15" id="KW-0368">Histidine biosynthesis</keyword>
<dbReference type="PANTHER" id="PTHR21403:SF10">
    <property type="entry name" value="ATP PHOSPHORIBOSYLTRANSFERASE"/>
    <property type="match status" value="1"/>
</dbReference>
<evidence type="ECO:0000256" key="4">
    <source>
        <dbReference type="ARBA" id="ARBA00009489"/>
    </source>
</evidence>
<sequence length="210" mass="23553">MKFVIPKGRLMNDSLAFLQNAGIKINIDDDRKLMFYQDGNEIILPRARDVPVYTEYAGDIGICGSDTLSESRSRLFTPLTLNFGKCRLSLIAPEKYSIKDFEGLDIATKHPNITRDYFFSMGIDANIIPLNGSLELAPETGIADAIVDVVQTGETMKKNNLVEIQKIMDISAILVVNRVSQKIKYKEINNFIEKAGGLNGNRRVCKKYIE</sequence>
<comment type="function">
    <text evidence="14 15">Catalyzes the condensation of ATP and 5-phosphoribose 1-diphosphate to form N'-(5'-phosphoribosyl)-ATP (PR-ATP). Has a crucial role in the pathway because the rate of histidine biosynthesis seems to be controlled primarily by regulation of HisG enzymatic activity.</text>
</comment>
<keyword evidence="12 15" id="KW-0067">ATP-binding</keyword>